<sequence>MGEEVCVWIRRKTGAPLTAEELIEFLRDKISHNKIPRYILFKNEHDFPLTPSGKIRKVELRNLSKKELNLESVTPHFNE</sequence>
<dbReference type="AlphaFoldDB" id="A0A914PGZ7"/>
<accession>A0A914PGZ7</accession>
<proteinExistence type="predicted"/>
<keyword evidence="1" id="KW-1185">Reference proteome</keyword>
<name>A0A914PGZ7_9BILA</name>
<protein>
    <submittedName>
        <fullName evidence="2">AMP-binding enzyme C-terminal domain-containing protein</fullName>
    </submittedName>
</protein>
<reference evidence="2" key="1">
    <citation type="submission" date="2022-11" db="UniProtKB">
        <authorList>
            <consortium name="WormBaseParasite"/>
        </authorList>
    </citation>
    <scope>IDENTIFICATION</scope>
</reference>
<dbReference type="Gene3D" id="3.30.300.30">
    <property type="match status" value="1"/>
</dbReference>
<organism evidence="1 2">
    <name type="scientific">Panagrolaimus davidi</name>
    <dbReference type="NCBI Taxonomy" id="227884"/>
    <lineage>
        <taxon>Eukaryota</taxon>
        <taxon>Metazoa</taxon>
        <taxon>Ecdysozoa</taxon>
        <taxon>Nematoda</taxon>
        <taxon>Chromadorea</taxon>
        <taxon>Rhabditida</taxon>
        <taxon>Tylenchina</taxon>
        <taxon>Panagrolaimomorpha</taxon>
        <taxon>Panagrolaimoidea</taxon>
        <taxon>Panagrolaimidae</taxon>
        <taxon>Panagrolaimus</taxon>
    </lineage>
</organism>
<evidence type="ECO:0000313" key="2">
    <source>
        <dbReference type="WBParaSite" id="PDA_v2.g14049.t1"/>
    </source>
</evidence>
<evidence type="ECO:0000313" key="1">
    <source>
        <dbReference type="Proteomes" id="UP000887578"/>
    </source>
</evidence>
<dbReference type="InterPro" id="IPR045851">
    <property type="entry name" value="AMP-bd_C_sf"/>
</dbReference>
<dbReference type="WBParaSite" id="PDA_v2.g14049.t1">
    <property type="protein sequence ID" value="PDA_v2.g14049.t1"/>
    <property type="gene ID" value="PDA_v2.g14049"/>
</dbReference>
<dbReference type="Proteomes" id="UP000887578">
    <property type="component" value="Unplaced"/>
</dbReference>
<dbReference type="SUPFAM" id="SSF56801">
    <property type="entry name" value="Acetyl-CoA synthetase-like"/>
    <property type="match status" value="1"/>
</dbReference>